<keyword evidence="3" id="KW-1185">Reference proteome</keyword>
<feature type="transmembrane region" description="Helical" evidence="1">
    <location>
        <begin position="86"/>
        <end position="107"/>
    </location>
</feature>
<comment type="caution">
    <text evidence="2">The sequence shown here is derived from an EMBL/GenBank/DDBJ whole genome shotgun (WGS) entry which is preliminary data.</text>
</comment>
<gene>
    <name evidence="2" type="ORF">AB7878_06710</name>
</gene>
<evidence type="ECO:0000256" key="1">
    <source>
        <dbReference type="SAM" id="Phobius"/>
    </source>
</evidence>
<evidence type="ECO:0008006" key="4">
    <source>
        <dbReference type="Google" id="ProtNLM"/>
    </source>
</evidence>
<feature type="transmembrane region" description="Helical" evidence="1">
    <location>
        <begin position="127"/>
        <end position="146"/>
    </location>
</feature>
<dbReference type="Proteomes" id="UP001562159">
    <property type="component" value="Unassembled WGS sequence"/>
</dbReference>
<sequence>MNHDLPPFDDPAREREWLAQERALDAERRGLAPAGDNARVRRYRLLARALREPMPVALPADFARRMAARVTAAPVRQHAAEARLESTLASTLVVMLLVAGGVVLAYYGSAWLPAFRGLLPSSGTPATGWLLALGGCLVASWLLGLWQRHMHGPTA</sequence>
<dbReference type="EMBL" id="JBGBPY010000001">
    <property type="protein sequence ID" value="MEY2182104.1"/>
    <property type="molecule type" value="Genomic_DNA"/>
</dbReference>
<reference evidence="2 3" key="1">
    <citation type="submission" date="2024-07" db="EMBL/GenBank/DDBJ databases">
        <title>Molecular mechanisms and environmental adaptations of flagellar loss and biofilm growth of Rhodanobacter under environmental stress.</title>
        <authorList>
            <person name="Chen M."/>
        </authorList>
    </citation>
    <scope>NUCLEOTIDE SEQUENCE [LARGE SCALE GENOMIC DNA]</scope>
    <source>
        <strain evidence="2 3">RS22</strain>
    </source>
</reference>
<protein>
    <recommendedName>
        <fullName evidence="4">DUF2868 domain-containing protein</fullName>
    </recommendedName>
</protein>
<keyword evidence="1" id="KW-0812">Transmembrane</keyword>
<proteinExistence type="predicted"/>
<evidence type="ECO:0000313" key="2">
    <source>
        <dbReference type="EMBL" id="MEY2182104.1"/>
    </source>
</evidence>
<keyword evidence="1" id="KW-1133">Transmembrane helix</keyword>
<name>A0ABV4ARC4_9GAMM</name>
<accession>A0ABV4ARC4</accession>
<organism evidence="2 3">
    <name type="scientific">Rhodanobacter humi</name>
    <dbReference type="NCBI Taxonomy" id="1888173"/>
    <lineage>
        <taxon>Bacteria</taxon>
        <taxon>Pseudomonadati</taxon>
        <taxon>Pseudomonadota</taxon>
        <taxon>Gammaproteobacteria</taxon>
        <taxon>Lysobacterales</taxon>
        <taxon>Rhodanobacteraceae</taxon>
        <taxon>Rhodanobacter</taxon>
    </lineage>
</organism>
<keyword evidence="1" id="KW-0472">Membrane</keyword>
<evidence type="ECO:0000313" key="3">
    <source>
        <dbReference type="Proteomes" id="UP001562159"/>
    </source>
</evidence>